<feature type="region of interest" description="Disordered" evidence="1">
    <location>
        <begin position="1"/>
        <end position="68"/>
    </location>
</feature>
<dbReference type="Proteomes" id="UP000221165">
    <property type="component" value="Unassembled WGS sequence"/>
</dbReference>
<dbReference type="GeneID" id="94431485"/>
<reference evidence="2 3" key="1">
    <citation type="journal article" date="2017" name="Int. J. Parasitol.">
        <title>The genome of the protozoan parasite Cystoisospora suis and a reverse vaccinology approach to identify vaccine candidates.</title>
        <authorList>
            <person name="Palmieri N."/>
            <person name="Shrestha A."/>
            <person name="Ruttkowski B."/>
            <person name="Beck T."/>
            <person name="Vogl C."/>
            <person name="Tomley F."/>
            <person name="Blake D.P."/>
            <person name="Joachim A."/>
        </authorList>
    </citation>
    <scope>NUCLEOTIDE SEQUENCE [LARGE SCALE GENOMIC DNA]</scope>
    <source>
        <strain evidence="2 3">Wien I</strain>
    </source>
</reference>
<feature type="compositionally biased region" description="Basic and acidic residues" evidence="1">
    <location>
        <begin position="128"/>
        <end position="148"/>
    </location>
</feature>
<feature type="region of interest" description="Disordered" evidence="1">
    <location>
        <begin position="410"/>
        <end position="490"/>
    </location>
</feature>
<feature type="region of interest" description="Disordered" evidence="1">
    <location>
        <begin position="356"/>
        <end position="376"/>
    </location>
</feature>
<dbReference type="RefSeq" id="XP_067919757.1">
    <property type="nucleotide sequence ID" value="XM_068068274.1"/>
</dbReference>
<keyword evidence="2" id="KW-0812">Transmembrane</keyword>
<feature type="region of interest" description="Disordered" evidence="1">
    <location>
        <begin position="120"/>
        <end position="161"/>
    </location>
</feature>
<evidence type="ECO:0000256" key="1">
    <source>
        <dbReference type="SAM" id="MobiDB-lite"/>
    </source>
</evidence>
<evidence type="ECO:0000313" key="3">
    <source>
        <dbReference type="Proteomes" id="UP000221165"/>
    </source>
</evidence>
<feature type="compositionally biased region" description="Low complexity" evidence="1">
    <location>
        <begin position="476"/>
        <end position="490"/>
    </location>
</feature>
<keyword evidence="3" id="KW-1185">Reference proteome</keyword>
<dbReference type="VEuPathDB" id="ToxoDB:CSUI_008136"/>
<proteinExistence type="predicted"/>
<feature type="compositionally biased region" description="Polar residues" evidence="1">
    <location>
        <begin position="358"/>
        <end position="367"/>
    </location>
</feature>
<protein>
    <submittedName>
        <fullName evidence="2">Multi-pass transmembrane protein</fullName>
    </submittedName>
</protein>
<feature type="region of interest" description="Disordered" evidence="1">
    <location>
        <begin position="592"/>
        <end position="756"/>
    </location>
</feature>
<accession>A0A2C6KNT7</accession>
<feature type="compositionally biased region" description="Low complexity" evidence="1">
    <location>
        <begin position="39"/>
        <end position="54"/>
    </location>
</feature>
<feature type="compositionally biased region" description="Basic and acidic residues" evidence="1">
    <location>
        <begin position="728"/>
        <end position="742"/>
    </location>
</feature>
<dbReference type="EMBL" id="MIGC01004473">
    <property type="protein sequence ID" value="PHJ18046.1"/>
    <property type="molecule type" value="Genomic_DNA"/>
</dbReference>
<feature type="compositionally biased region" description="Basic and acidic residues" evidence="1">
    <location>
        <begin position="410"/>
        <end position="437"/>
    </location>
</feature>
<organism evidence="2 3">
    <name type="scientific">Cystoisospora suis</name>
    <dbReference type="NCBI Taxonomy" id="483139"/>
    <lineage>
        <taxon>Eukaryota</taxon>
        <taxon>Sar</taxon>
        <taxon>Alveolata</taxon>
        <taxon>Apicomplexa</taxon>
        <taxon>Conoidasida</taxon>
        <taxon>Coccidia</taxon>
        <taxon>Eucoccidiorida</taxon>
        <taxon>Eimeriorina</taxon>
        <taxon>Sarcocystidae</taxon>
        <taxon>Cystoisospora</taxon>
    </lineage>
</organism>
<feature type="region of interest" description="Disordered" evidence="1">
    <location>
        <begin position="782"/>
        <end position="804"/>
    </location>
</feature>
<name>A0A2C6KNT7_9APIC</name>
<evidence type="ECO:0000313" key="2">
    <source>
        <dbReference type="EMBL" id="PHJ18046.1"/>
    </source>
</evidence>
<sequence>MPKEVEPPPRQPSPRFSGPTDFATPVPSFPSPSPTRYVSPPAASYPSSSAFSAPLVEGTGSPVGTQQSVGVPSFPPLSAHGFFMPRYQNASSFVEGLHSGSQMFFPPPLICPPSLAGLSTFPSVQEGPRADTDTTHRSDEGKDAREQGGEMGQRPGVYASDFGPSVAVSTEGVNGCAGGDEVTPSEQRVMGSVVGNEGQQSLPVCRQFPSYPFVPCSSSLSATSPPSASSSTQPPYLLSDFPFAFSAYPFLSSLPSAIPSSAALSRPSLSPRPVPIRPPSASASTASSAAAPDTSLDTVRFVSAEAFFSPEDRAAYAASMAQVYAHQVDIWTWHARQLALRLDLERLASFPVAAPTDVASSPAQQATPGHRDPNLRGSEAEAAAGELFGSRFGRVEALARMCGLELRRNRHEAPSVHDEASLSGILERRSDEERSVVEDGGGEGTLDRGVQAGPSRAGESEGGMNNGRRYQTSSRAAPATSGGAAHAAGEAVAAPLENPDQQAERNGGPADDGSNNAWEQYNIGLFVKLFLLLFLFDAGREVYLMTLVLLLLHINGFFSPLIHWMRESSHPQPLEVTLARLRYRRERRPLRRLQRRQRELRASTTVGERTDSPSEGGHPANFTDPQSSAPSGGVKDCQEVEEVSPLISESRDPELEMPGCSASNGKSRSLVYQEGTGLDSSEGPVRSSAANVATELATEGEGSSTSSVAGKSSREGSPNQRQDAGESATRDGERNSEERRTETVTAGNEAERDSLAPSYMERVLYQGVVMFVLTLFPSWNPNPDYLLGGVDDDDNEYEDRETDE</sequence>
<dbReference type="AlphaFoldDB" id="A0A2C6KNT7"/>
<dbReference type="OrthoDB" id="332431at2759"/>
<gene>
    <name evidence="2" type="ORF">CSUI_008136</name>
</gene>
<feature type="compositionally biased region" description="Acidic residues" evidence="1">
    <location>
        <begin position="790"/>
        <end position="804"/>
    </location>
</feature>
<comment type="caution">
    <text evidence="2">The sequence shown here is derived from an EMBL/GenBank/DDBJ whole genome shotgun (WGS) entry which is preliminary data.</text>
</comment>
<keyword evidence="2" id="KW-0472">Membrane</keyword>
<feature type="compositionally biased region" description="Low complexity" evidence="1">
    <location>
        <begin position="279"/>
        <end position="289"/>
    </location>
</feature>
<feature type="region of interest" description="Disordered" evidence="1">
    <location>
        <begin position="266"/>
        <end position="289"/>
    </location>
</feature>